<dbReference type="EMBL" id="AJTX02000004">
    <property type="protein sequence ID" value="KKI99679.1"/>
    <property type="molecule type" value="Genomic_DNA"/>
</dbReference>
<dbReference type="CDD" id="cd05398">
    <property type="entry name" value="NT_ClassII-CCAase"/>
    <property type="match status" value="1"/>
</dbReference>
<comment type="cofactor">
    <cofactor evidence="1">
        <name>Mg(2+)</name>
        <dbReference type="ChEBI" id="CHEBI:18420"/>
    </cofactor>
</comment>
<feature type="domain" description="Poly A polymerase head" evidence="12">
    <location>
        <begin position="28"/>
        <end position="139"/>
    </location>
</feature>
<dbReference type="OrthoDB" id="9805698at2"/>
<keyword evidence="16" id="KW-1185">Reference proteome</keyword>
<dbReference type="Pfam" id="PF13735">
    <property type="entry name" value="tRNA_NucTran2_2"/>
    <property type="match status" value="1"/>
</dbReference>
<feature type="domain" description="tRNA nucleotidyltransferase/poly(A) polymerase RNA and SrmB- binding" evidence="13">
    <location>
        <begin position="165"/>
        <end position="225"/>
    </location>
</feature>
<dbReference type="RefSeq" id="WP_017710887.1">
    <property type="nucleotide sequence ID" value="NZ_KB235933.1"/>
</dbReference>
<dbReference type="Pfam" id="PF01743">
    <property type="entry name" value="PolyA_pol"/>
    <property type="match status" value="1"/>
</dbReference>
<dbReference type="GO" id="GO:0046872">
    <property type="term" value="F:metal ion binding"/>
    <property type="evidence" value="ECO:0007669"/>
    <property type="project" value="UniProtKB-KW"/>
</dbReference>
<feature type="domain" description="CCA-adding enzyme C-terminal" evidence="14">
    <location>
        <begin position="374"/>
        <end position="425"/>
    </location>
</feature>
<dbReference type="GO" id="GO:0000166">
    <property type="term" value="F:nucleotide binding"/>
    <property type="evidence" value="ECO:0007669"/>
    <property type="project" value="UniProtKB-KW"/>
</dbReference>
<reference evidence="15" key="1">
    <citation type="submission" date="2012-04" db="EMBL/GenBank/DDBJ databases">
        <authorList>
            <person name="Borisov I.G."/>
            <person name="Ivanikova N.V."/>
            <person name="Pinevich A.V."/>
        </authorList>
    </citation>
    <scope>NUCLEOTIDE SEQUENCE</scope>
    <source>
        <strain evidence="15">CALU 1027</strain>
    </source>
</reference>
<dbReference type="Proteomes" id="UP000034681">
    <property type="component" value="Unassembled WGS sequence"/>
</dbReference>
<evidence type="ECO:0000256" key="7">
    <source>
        <dbReference type="ARBA" id="ARBA00022723"/>
    </source>
</evidence>
<keyword evidence="3" id="KW-0820">tRNA-binding</keyword>
<dbReference type="PANTHER" id="PTHR47545:SF2">
    <property type="entry name" value="CC-ADDING TRNA NUCLEOTIDYLTRANSFERASE"/>
    <property type="match status" value="1"/>
</dbReference>
<evidence type="ECO:0000256" key="11">
    <source>
        <dbReference type="RuleBase" id="RU003953"/>
    </source>
</evidence>
<accession>A0A0M2PU82</accession>
<dbReference type="GO" id="GO:0000049">
    <property type="term" value="F:tRNA binding"/>
    <property type="evidence" value="ECO:0007669"/>
    <property type="project" value="UniProtKB-KW"/>
</dbReference>
<keyword evidence="4 11" id="KW-0808">Transferase</keyword>
<evidence type="ECO:0000256" key="4">
    <source>
        <dbReference type="ARBA" id="ARBA00022679"/>
    </source>
</evidence>
<evidence type="ECO:0000313" key="16">
    <source>
        <dbReference type="Proteomes" id="UP000034681"/>
    </source>
</evidence>
<keyword evidence="7" id="KW-0479">Metal-binding</keyword>
<dbReference type="InterPro" id="IPR032810">
    <property type="entry name" value="CCA-adding_enz_C"/>
</dbReference>
<organism evidence="15 16">
    <name type="scientific">Prochlorothrix hollandica PCC 9006 = CALU 1027</name>
    <dbReference type="NCBI Taxonomy" id="317619"/>
    <lineage>
        <taxon>Bacteria</taxon>
        <taxon>Bacillati</taxon>
        <taxon>Cyanobacteriota</taxon>
        <taxon>Cyanophyceae</taxon>
        <taxon>Prochlorotrichales</taxon>
        <taxon>Prochlorotrichaceae</taxon>
        <taxon>Prochlorothrix</taxon>
    </lineage>
</organism>
<protein>
    <recommendedName>
        <fullName evidence="17">Poly(A) polymerase</fullName>
    </recommendedName>
</protein>
<dbReference type="PANTHER" id="PTHR47545">
    <property type="entry name" value="MULTIFUNCTIONAL CCA PROTEIN"/>
    <property type="match status" value="1"/>
</dbReference>
<evidence type="ECO:0000259" key="12">
    <source>
        <dbReference type="Pfam" id="PF01743"/>
    </source>
</evidence>
<dbReference type="eggNOG" id="COG0617">
    <property type="taxonomic scope" value="Bacteria"/>
</dbReference>
<evidence type="ECO:0000256" key="9">
    <source>
        <dbReference type="ARBA" id="ARBA00022842"/>
    </source>
</evidence>
<dbReference type="InterPro" id="IPR043519">
    <property type="entry name" value="NT_sf"/>
</dbReference>
<dbReference type="Gene3D" id="3.30.460.10">
    <property type="entry name" value="Beta Polymerase, domain 2"/>
    <property type="match status" value="1"/>
</dbReference>
<comment type="caution">
    <text evidence="15">The sequence shown here is derived from an EMBL/GenBank/DDBJ whole genome shotgun (WGS) entry which is preliminary data.</text>
</comment>
<keyword evidence="10 11" id="KW-0694">RNA-binding</keyword>
<evidence type="ECO:0000256" key="10">
    <source>
        <dbReference type="ARBA" id="ARBA00022884"/>
    </source>
</evidence>
<evidence type="ECO:0000313" key="15">
    <source>
        <dbReference type="EMBL" id="KKI99679.1"/>
    </source>
</evidence>
<keyword evidence="9" id="KW-0460">Magnesium</keyword>
<dbReference type="STRING" id="317619.GCA_000332315_00183"/>
<name>A0A0M2PU82_PROHO</name>
<proteinExistence type="inferred from homology"/>
<dbReference type="SUPFAM" id="SSF81301">
    <property type="entry name" value="Nucleotidyltransferase"/>
    <property type="match status" value="1"/>
</dbReference>
<evidence type="ECO:0000256" key="5">
    <source>
        <dbReference type="ARBA" id="ARBA00022694"/>
    </source>
</evidence>
<keyword evidence="5" id="KW-0819">tRNA processing</keyword>
<gene>
    <name evidence="15" type="ORF">PROH_07240</name>
</gene>
<evidence type="ECO:0000256" key="1">
    <source>
        <dbReference type="ARBA" id="ARBA00001946"/>
    </source>
</evidence>
<dbReference type="SUPFAM" id="SSF81891">
    <property type="entry name" value="Poly A polymerase C-terminal region-like"/>
    <property type="match status" value="1"/>
</dbReference>
<dbReference type="GO" id="GO:0008033">
    <property type="term" value="P:tRNA processing"/>
    <property type="evidence" value="ECO:0007669"/>
    <property type="project" value="UniProtKB-KW"/>
</dbReference>
<dbReference type="InterPro" id="IPR032828">
    <property type="entry name" value="PolyA_RNA-bd"/>
</dbReference>
<dbReference type="AlphaFoldDB" id="A0A0M2PU82"/>
<evidence type="ECO:0000259" key="14">
    <source>
        <dbReference type="Pfam" id="PF13735"/>
    </source>
</evidence>
<evidence type="ECO:0000259" key="13">
    <source>
        <dbReference type="Pfam" id="PF12627"/>
    </source>
</evidence>
<dbReference type="Gene3D" id="1.10.3090.10">
    <property type="entry name" value="cca-adding enzyme, domain 2"/>
    <property type="match status" value="1"/>
</dbReference>
<dbReference type="InterPro" id="IPR050124">
    <property type="entry name" value="tRNA_CCA-adding_enzyme"/>
</dbReference>
<comment type="similarity">
    <text evidence="2 11">Belongs to the tRNA nucleotidyltransferase/poly(A) polymerase family.</text>
</comment>
<evidence type="ECO:0000256" key="2">
    <source>
        <dbReference type="ARBA" id="ARBA00007265"/>
    </source>
</evidence>
<evidence type="ECO:0000256" key="3">
    <source>
        <dbReference type="ARBA" id="ARBA00022555"/>
    </source>
</evidence>
<dbReference type="InterPro" id="IPR002646">
    <property type="entry name" value="PolA_pol_head_dom"/>
</dbReference>
<evidence type="ECO:0000256" key="6">
    <source>
        <dbReference type="ARBA" id="ARBA00022695"/>
    </source>
</evidence>
<sequence>MHLSPAPTSPLNPQSWPFDLKHLPLNAHLVGGSVRDALLQRQGDYLDLDVVVPSAAVETAQALARCYRAGFVVLDAKRHIARVVFDRATVDVALQEGSTLEADLGRRDFTVNAIAYNPHSQTLIDPLNGYRDLEAQQLRMISAANLEADPLRLLRAYRQAAQLQFSIDPATAATIAHLAPHLGRIAAERIQSELNALLHHPQGTPWIEAAWQVGLFQTWLPSLDALAMAHLLKLDHGAQGLMERWPALAASFQQPIPLTRKESSPRTGLALAKLTTLLATEDDRAEKEWQTLKGSRAEIRAVGLLRRLQPQLRLQPLSIRQQYLLFQSAQGLLPVLALLGLTEPGQPCFCGPGSQSGADRSAGILGLVERFLDPTDPVAHLKPLVTGQALVQTLDLKPGPHIGHLLTELQVAQAEGRIDSPAAALALARSWQ</sequence>
<evidence type="ECO:0008006" key="17">
    <source>
        <dbReference type="Google" id="ProtNLM"/>
    </source>
</evidence>
<keyword evidence="8" id="KW-0547">Nucleotide-binding</keyword>
<evidence type="ECO:0000256" key="8">
    <source>
        <dbReference type="ARBA" id="ARBA00022741"/>
    </source>
</evidence>
<keyword evidence="6" id="KW-0548">Nucleotidyltransferase</keyword>
<dbReference type="GO" id="GO:0016779">
    <property type="term" value="F:nucleotidyltransferase activity"/>
    <property type="evidence" value="ECO:0007669"/>
    <property type="project" value="UniProtKB-KW"/>
</dbReference>
<dbReference type="Pfam" id="PF12627">
    <property type="entry name" value="PolyA_pol_RNAbd"/>
    <property type="match status" value="1"/>
</dbReference>